<feature type="coiled-coil region" evidence="1">
    <location>
        <begin position="51"/>
        <end position="92"/>
    </location>
</feature>
<dbReference type="AlphaFoldDB" id="A0A699S9X2"/>
<feature type="compositionally biased region" description="Pro residues" evidence="2">
    <location>
        <begin position="29"/>
        <end position="38"/>
    </location>
</feature>
<feature type="non-terminal residue" evidence="3">
    <location>
        <position position="1"/>
    </location>
</feature>
<gene>
    <name evidence="3" type="ORF">Tci_866070</name>
</gene>
<organism evidence="3">
    <name type="scientific">Tanacetum cinerariifolium</name>
    <name type="common">Dalmatian daisy</name>
    <name type="synonym">Chrysanthemum cinerariifolium</name>
    <dbReference type="NCBI Taxonomy" id="118510"/>
    <lineage>
        <taxon>Eukaryota</taxon>
        <taxon>Viridiplantae</taxon>
        <taxon>Streptophyta</taxon>
        <taxon>Embryophyta</taxon>
        <taxon>Tracheophyta</taxon>
        <taxon>Spermatophyta</taxon>
        <taxon>Magnoliopsida</taxon>
        <taxon>eudicotyledons</taxon>
        <taxon>Gunneridae</taxon>
        <taxon>Pentapetalae</taxon>
        <taxon>asterids</taxon>
        <taxon>campanulids</taxon>
        <taxon>Asterales</taxon>
        <taxon>Asteraceae</taxon>
        <taxon>Asteroideae</taxon>
        <taxon>Anthemideae</taxon>
        <taxon>Anthemidinae</taxon>
        <taxon>Tanacetum</taxon>
    </lineage>
</organism>
<name>A0A699S9X2_TANCI</name>
<protein>
    <submittedName>
        <fullName evidence="3">Uncharacterized protein</fullName>
    </submittedName>
</protein>
<evidence type="ECO:0000256" key="2">
    <source>
        <dbReference type="SAM" id="MobiDB-lite"/>
    </source>
</evidence>
<accession>A0A699S9X2</accession>
<dbReference type="EMBL" id="BKCJ011146980">
    <property type="protein sequence ID" value="GFC94100.1"/>
    <property type="molecule type" value="Genomic_DNA"/>
</dbReference>
<proteinExistence type="predicted"/>
<comment type="caution">
    <text evidence="3">The sequence shown here is derived from an EMBL/GenBank/DDBJ whole genome shotgun (WGS) entry which is preliminary data.</text>
</comment>
<sequence length="114" mass="12597">YTSPALIQKVFANMRRVDHIPTSPQAQPATPPASPPQEQPTETSESSIPLLNTLLETCATLSQKVAELEQDKNTQALEIIKLKKRVKKLEKKKSKSSSFGVDAAKDFMETMLSD</sequence>
<reference evidence="3" key="1">
    <citation type="journal article" date="2019" name="Sci. Rep.">
        <title>Draft genome of Tanacetum cinerariifolium, the natural source of mosquito coil.</title>
        <authorList>
            <person name="Yamashiro T."/>
            <person name="Shiraishi A."/>
            <person name="Satake H."/>
            <person name="Nakayama K."/>
        </authorList>
    </citation>
    <scope>NUCLEOTIDE SEQUENCE</scope>
</reference>
<feature type="region of interest" description="Disordered" evidence="2">
    <location>
        <begin position="16"/>
        <end position="49"/>
    </location>
</feature>
<evidence type="ECO:0000313" key="3">
    <source>
        <dbReference type="EMBL" id="GFC94100.1"/>
    </source>
</evidence>
<keyword evidence="1" id="KW-0175">Coiled coil</keyword>
<evidence type="ECO:0000256" key="1">
    <source>
        <dbReference type="SAM" id="Coils"/>
    </source>
</evidence>